<dbReference type="OrthoDB" id="797774at2"/>
<dbReference type="Pfam" id="PF09413">
    <property type="entry name" value="DUF2007"/>
    <property type="match status" value="1"/>
</dbReference>
<name>A0A4Q5LMB9_9SPHI</name>
<feature type="domain" description="DUF2007" evidence="1">
    <location>
        <begin position="15"/>
        <end position="76"/>
    </location>
</feature>
<sequence>MATNNDTMMQVYAGSFNDASEVQFLLENEGIESFIENGLMGTIAPWQVSAGGVAPVKVMISDKDMERAIELLKDFQE</sequence>
<dbReference type="RefSeq" id="WP_129876752.1">
    <property type="nucleotide sequence ID" value="NZ_SEWG01000004.1"/>
</dbReference>
<comment type="caution">
    <text evidence="2">The sequence shown here is derived from an EMBL/GenBank/DDBJ whole genome shotgun (WGS) entry which is preliminary data.</text>
</comment>
<dbReference type="Proteomes" id="UP000293331">
    <property type="component" value="Unassembled WGS sequence"/>
</dbReference>
<accession>A0A4Q5LMB9</accession>
<keyword evidence="3" id="KW-1185">Reference proteome</keyword>
<gene>
    <name evidence="2" type="ORF">EWM62_11170</name>
</gene>
<dbReference type="InterPro" id="IPR011322">
    <property type="entry name" value="N-reg_PII-like_a/b"/>
</dbReference>
<dbReference type="SUPFAM" id="SSF54913">
    <property type="entry name" value="GlnB-like"/>
    <property type="match status" value="1"/>
</dbReference>
<dbReference type="AlphaFoldDB" id="A0A4Q5LMB9"/>
<organism evidence="2 3">
    <name type="scientific">Mucilaginibacter terrigena</name>
    <dbReference type="NCBI Taxonomy" id="2492395"/>
    <lineage>
        <taxon>Bacteria</taxon>
        <taxon>Pseudomonadati</taxon>
        <taxon>Bacteroidota</taxon>
        <taxon>Sphingobacteriia</taxon>
        <taxon>Sphingobacteriales</taxon>
        <taxon>Sphingobacteriaceae</taxon>
        <taxon>Mucilaginibacter</taxon>
    </lineage>
</organism>
<reference evidence="2 3" key="1">
    <citation type="submission" date="2019-02" db="EMBL/GenBank/DDBJ databases">
        <title>Bacterial novel species Mucilaginibacter sp. 17JY9-4 isolated from soil.</title>
        <authorList>
            <person name="Jung H.-Y."/>
        </authorList>
    </citation>
    <scope>NUCLEOTIDE SEQUENCE [LARGE SCALE GENOMIC DNA]</scope>
    <source>
        <strain evidence="2 3">17JY9-4</strain>
    </source>
</reference>
<proteinExistence type="predicted"/>
<dbReference type="Gene3D" id="3.30.70.790">
    <property type="entry name" value="UreE, C-terminal domain"/>
    <property type="match status" value="1"/>
</dbReference>
<evidence type="ECO:0000259" key="1">
    <source>
        <dbReference type="Pfam" id="PF09413"/>
    </source>
</evidence>
<evidence type="ECO:0000313" key="2">
    <source>
        <dbReference type="EMBL" id="RYU90095.1"/>
    </source>
</evidence>
<dbReference type="InterPro" id="IPR018551">
    <property type="entry name" value="DUF2007"/>
</dbReference>
<protein>
    <submittedName>
        <fullName evidence="2">DUF2007 domain-containing protein</fullName>
    </submittedName>
</protein>
<dbReference type="EMBL" id="SEWG01000004">
    <property type="protein sequence ID" value="RYU90095.1"/>
    <property type="molecule type" value="Genomic_DNA"/>
</dbReference>
<evidence type="ECO:0000313" key="3">
    <source>
        <dbReference type="Proteomes" id="UP000293331"/>
    </source>
</evidence>